<organism evidence="5 6">
    <name type="scientific">Tumidithrix elongata BACA0141</name>
    <dbReference type="NCBI Taxonomy" id="2716417"/>
    <lineage>
        <taxon>Bacteria</taxon>
        <taxon>Bacillati</taxon>
        <taxon>Cyanobacteriota</taxon>
        <taxon>Cyanophyceae</taxon>
        <taxon>Pseudanabaenales</taxon>
        <taxon>Pseudanabaenaceae</taxon>
        <taxon>Tumidithrix</taxon>
        <taxon>Tumidithrix elongata</taxon>
    </lineage>
</organism>
<name>A0AAW9Q2E0_9CYAN</name>
<dbReference type="InterPro" id="IPR011990">
    <property type="entry name" value="TPR-like_helical_dom_sf"/>
</dbReference>
<dbReference type="PANTHER" id="PTHR44858:SF1">
    <property type="entry name" value="UDP-N-ACETYLGLUCOSAMINE--PEPTIDE N-ACETYLGLUCOSAMINYLTRANSFERASE SPINDLY-RELATED"/>
    <property type="match status" value="1"/>
</dbReference>
<proteinExistence type="predicted"/>
<feature type="repeat" description="TPR" evidence="3">
    <location>
        <begin position="2"/>
        <end position="35"/>
    </location>
</feature>
<dbReference type="PROSITE" id="PS50293">
    <property type="entry name" value="TPR_REGION"/>
    <property type="match status" value="1"/>
</dbReference>
<evidence type="ECO:0000256" key="3">
    <source>
        <dbReference type="PROSITE-ProRule" id="PRU00339"/>
    </source>
</evidence>
<feature type="repeat" description="TPR" evidence="3">
    <location>
        <begin position="267"/>
        <end position="300"/>
    </location>
</feature>
<feature type="repeat" description="TPR" evidence="3">
    <location>
        <begin position="199"/>
        <end position="232"/>
    </location>
</feature>
<dbReference type="Proteomes" id="UP001333818">
    <property type="component" value="Unassembled WGS sequence"/>
</dbReference>
<comment type="caution">
    <text evidence="5">The sequence shown here is derived from an EMBL/GenBank/DDBJ whole genome shotgun (WGS) entry which is preliminary data.</text>
</comment>
<dbReference type="AlphaFoldDB" id="A0AAW9Q2E0"/>
<gene>
    <name evidence="5" type="ORF">V2H45_09600</name>
</gene>
<feature type="repeat" description="TPR" evidence="3">
    <location>
        <begin position="36"/>
        <end position="69"/>
    </location>
</feature>
<dbReference type="Pfam" id="PF13181">
    <property type="entry name" value="TPR_8"/>
    <property type="match status" value="1"/>
</dbReference>
<dbReference type="PANTHER" id="PTHR44858">
    <property type="entry name" value="TETRATRICOPEPTIDE REPEAT PROTEIN 6"/>
    <property type="match status" value="1"/>
</dbReference>
<evidence type="ECO:0000313" key="5">
    <source>
        <dbReference type="EMBL" id="MEE3716998.1"/>
    </source>
</evidence>
<dbReference type="RefSeq" id="WP_330483427.1">
    <property type="nucleotide sequence ID" value="NZ_JAZBJZ010000030.1"/>
</dbReference>
<dbReference type="PROSITE" id="PS50005">
    <property type="entry name" value="TPR"/>
    <property type="match status" value="4"/>
</dbReference>
<dbReference type="SMART" id="SM00028">
    <property type="entry name" value="TPR"/>
    <property type="match status" value="9"/>
</dbReference>
<keyword evidence="1" id="KW-0677">Repeat</keyword>
<sequence>MAQEHYNQGIAKAAAGDYLGAVHAFSRALQANPEWVEAYYRRGLALFDLGDRQGAIADYNQALTLQPKFLDAYLGRSMARLAIQDLEGAIADVNQIIQLTGAENPKAAIAYQTLGLIHKKSGKPIEAIAAYKQAANLYLTQKDEVSCRRCIESYQQLQATQPPSPEDFFQQAANKVKAKDYLGALLDLNWMIQLDSQNIKAICMRSVVQSKLGEYKQALQDVNQALFLNPQDLGAKIARGIIRTEMGDAQGAIADFDRLLQEHPRSMEVYVARAEAKCKLRDYRQGIEDFSRAISLQPDNPELYCDRAEARNQFGDLQGAIDDYQQAANQWFHQGDMKHYRQAIDQIKSLQQAIAVKESDLKKRTSDIIENLLSDRRNYAVNYPTANPNVSLPSLPSPEIQQKLLGLVGGNMAMAQRLIEIAKQNYPNMPEEWYWKKVIFDIESDSERDRP</sequence>
<evidence type="ECO:0000256" key="2">
    <source>
        <dbReference type="ARBA" id="ARBA00022803"/>
    </source>
</evidence>
<feature type="coiled-coil region" evidence="4">
    <location>
        <begin position="307"/>
        <end position="360"/>
    </location>
</feature>
<dbReference type="SUPFAM" id="SSF48452">
    <property type="entry name" value="TPR-like"/>
    <property type="match status" value="1"/>
</dbReference>
<keyword evidence="2 3" id="KW-0802">TPR repeat</keyword>
<evidence type="ECO:0000313" key="6">
    <source>
        <dbReference type="Proteomes" id="UP001333818"/>
    </source>
</evidence>
<accession>A0AAW9Q2E0</accession>
<dbReference type="EMBL" id="JAZBJZ010000030">
    <property type="protein sequence ID" value="MEE3716998.1"/>
    <property type="molecule type" value="Genomic_DNA"/>
</dbReference>
<reference evidence="5" key="1">
    <citation type="submission" date="2024-01" db="EMBL/GenBank/DDBJ databases">
        <title>Bank of Algae and Cyanobacteria of the Azores (BACA) strain genomes.</title>
        <authorList>
            <person name="Luz R."/>
            <person name="Cordeiro R."/>
            <person name="Fonseca A."/>
            <person name="Goncalves V."/>
        </authorList>
    </citation>
    <scope>NUCLEOTIDE SEQUENCE</scope>
    <source>
        <strain evidence="5">BACA0141</strain>
    </source>
</reference>
<evidence type="ECO:0000256" key="4">
    <source>
        <dbReference type="SAM" id="Coils"/>
    </source>
</evidence>
<dbReference type="InterPro" id="IPR050498">
    <property type="entry name" value="Ycf3"/>
</dbReference>
<evidence type="ECO:0000256" key="1">
    <source>
        <dbReference type="ARBA" id="ARBA00022737"/>
    </source>
</evidence>
<dbReference type="GO" id="GO:0009279">
    <property type="term" value="C:cell outer membrane"/>
    <property type="evidence" value="ECO:0007669"/>
    <property type="project" value="TreeGrafter"/>
</dbReference>
<protein>
    <submittedName>
        <fullName evidence="5">Tetratricopeptide repeat protein</fullName>
    </submittedName>
</protein>
<dbReference type="GO" id="GO:0046813">
    <property type="term" value="P:receptor-mediated virion attachment to host cell"/>
    <property type="evidence" value="ECO:0007669"/>
    <property type="project" value="TreeGrafter"/>
</dbReference>
<dbReference type="Gene3D" id="1.25.40.10">
    <property type="entry name" value="Tetratricopeptide repeat domain"/>
    <property type="match status" value="3"/>
</dbReference>
<dbReference type="Pfam" id="PF13432">
    <property type="entry name" value="TPR_16"/>
    <property type="match status" value="3"/>
</dbReference>
<dbReference type="InterPro" id="IPR019734">
    <property type="entry name" value="TPR_rpt"/>
</dbReference>
<keyword evidence="6" id="KW-1185">Reference proteome</keyword>
<keyword evidence="4" id="KW-0175">Coiled coil</keyword>